<name>A0ABW4E874_9LACO</name>
<comment type="caution">
    <text evidence="2">The sequence shown here is derived from an EMBL/GenBank/DDBJ whole genome shotgun (WGS) entry which is preliminary data.</text>
</comment>
<evidence type="ECO:0000259" key="1">
    <source>
        <dbReference type="PROSITE" id="PS51733"/>
    </source>
</evidence>
<gene>
    <name evidence="2" type="ORF">ACFQ5J_12590</name>
</gene>
<dbReference type="Proteomes" id="UP001597252">
    <property type="component" value="Unassembled WGS sequence"/>
</dbReference>
<dbReference type="Gene3D" id="3.30.930.10">
    <property type="entry name" value="Bira Bifunctional Protein, Domain 2"/>
    <property type="match status" value="1"/>
</dbReference>
<organism evidence="2 3">
    <name type="scientific">Lacticaseibacillus baoqingensis</name>
    <dbReference type="NCBI Taxonomy" id="2486013"/>
    <lineage>
        <taxon>Bacteria</taxon>
        <taxon>Bacillati</taxon>
        <taxon>Bacillota</taxon>
        <taxon>Bacilli</taxon>
        <taxon>Lactobacillales</taxon>
        <taxon>Lactobacillaceae</taxon>
        <taxon>Lacticaseibacillus</taxon>
    </lineage>
</organism>
<dbReference type="Pfam" id="PF21948">
    <property type="entry name" value="LplA-B_cat"/>
    <property type="match status" value="1"/>
</dbReference>
<dbReference type="GO" id="GO:0016874">
    <property type="term" value="F:ligase activity"/>
    <property type="evidence" value="ECO:0007669"/>
    <property type="project" value="UniProtKB-KW"/>
</dbReference>
<protein>
    <submittedName>
        <fullName evidence="2">Biotin/lipoate A/B protein ligase family protein</fullName>
    </submittedName>
</protein>
<dbReference type="EMBL" id="JBHTON010000053">
    <property type="protein sequence ID" value="MFD1486062.1"/>
    <property type="molecule type" value="Genomic_DNA"/>
</dbReference>
<dbReference type="InterPro" id="IPR004143">
    <property type="entry name" value="BPL_LPL_catalytic"/>
</dbReference>
<dbReference type="RefSeq" id="WP_125750082.1">
    <property type="nucleotide sequence ID" value="NZ_JBHTON010000053.1"/>
</dbReference>
<dbReference type="InterPro" id="IPR045864">
    <property type="entry name" value="aa-tRNA-synth_II/BPL/LPL"/>
</dbReference>
<proteinExistence type="predicted"/>
<dbReference type="PROSITE" id="PS51733">
    <property type="entry name" value="BPL_LPL_CATALYTIC"/>
    <property type="match status" value="1"/>
</dbReference>
<reference evidence="3" key="1">
    <citation type="journal article" date="2019" name="Int. J. Syst. Evol. Microbiol.">
        <title>The Global Catalogue of Microorganisms (GCM) 10K type strain sequencing project: providing services to taxonomists for standard genome sequencing and annotation.</title>
        <authorList>
            <consortium name="The Broad Institute Genomics Platform"/>
            <consortium name="The Broad Institute Genome Sequencing Center for Infectious Disease"/>
            <person name="Wu L."/>
            <person name="Ma J."/>
        </authorList>
    </citation>
    <scope>NUCLEOTIDE SEQUENCE [LARGE SCALE GENOMIC DNA]</scope>
    <source>
        <strain evidence="3">CCM 8903</strain>
    </source>
</reference>
<keyword evidence="2" id="KW-0436">Ligase</keyword>
<dbReference type="InterPro" id="IPR050664">
    <property type="entry name" value="Octanoyltrans_LipM/LipL"/>
</dbReference>
<feature type="domain" description="BPL/LPL catalytic" evidence="1">
    <location>
        <begin position="39"/>
        <end position="219"/>
    </location>
</feature>
<dbReference type="PANTHER" id="PTHR43679">
    <property type="entry name" value="OCTANOYLTRANSFERASE LIPM-RELATED"/>
    <property type="match status" value="1"/>
</dbReference>
<sequence length="276" mass="29920">MQLSDLTKAPIGLLSQHFTPKDGVASFAHTNALLRRPVALPEVFAHFWTLDHTVILGMQDLHLPRLSQALKALGDWHYFVRNSGGLGVVSDEAVLNFSLFLPQRPELTIATAYGLMAATIQAALPEVTITAAEITRSYCPGSFDLSIGGQKFAGLAQRRTSAGIAVMAYISVCGDQHARGELMQTFYQAGDGQKAAHFHFPDIDPAVMASLDALLRQPLTVGLMQSRLVHALIAQGMQVDPLLLPTALTQPAYQQALAVANADMHERQHFATKETL</sequence>
<keyword evidence="3" id="KW-1185">Reference proteome</keyword>
<dbReference type="SUPFAM" id="SSF55681">
    <property type="entry name" value="Class II aaRS and biotin synthetases"/>
    <property type="match status" value="1"/>
</dbReference>
<dbReference type="PANTHER" id="PTHR43679:SF2">
    <property type="entry name" value="OCTANOYL-[GCVH]:PROTEIN N-OCTANOYLTRANSFERASE"/>
    <property type="match status" value="1"/>
</dbReference>
<accession>A0ABW4E874</accession>
<evidence type="ECO:0000313" key="2">
    <source>
        <dbReference type="EMBL" id="MFD1486062.1"/>
    </source>
</evidence>
<evidence type="ECO:0000313" key="3">
    <source>
        <dbReference type="Proteomes" id="UP001597252"/>
    </source>
</evidence>